<evidence type="ECO:0000256" key="5">
    <source>
        <dbReference type="PROSITE-ProRule" id="PRU00042"/>
    </source>
</evidence>
<evidence type="ECO:0000256" key="6">
    <source>
        <dbReference type="SAM" id="MobiDB-lite"/>
    </source>
</evidence>
<reference evidence="8" key="1">
    <citation type="submission" date="2025-08" db="UniProtKB">
        <authorList>
            <consortium name="Ensembl"/>
        </authorList>
    </citation>
    <scope>IDENTIFICATION</scope>
</reference>
<evidence type="ECO:0000313" key="8">
    <source>
        <dbReference type="Ensembl" id="ENSGMOP00000050603.1"/>
    </source>
</evidence>
<dbReference type="SUPFAM" id="SSF57667">
    <property type="entry name" value="beta-beta-alpha zinc fingers"/>
    <property type="match status" value="4"/>
</dbReference>
<evidence type="ECO:0000256" key="4">
    <source>
        <dbReference type="ARBA" id="ARBA00022833"/>
    </source>
</evidence>
<name>A0A8C5BP55_GADMO</name>
<keyword evidence="2" id="KW-0677">Repeat</keyword>
<feature type="domain" description="C2H2-type" evidence="7">
    <location>
        <begin position="429"/>
        <end position="456"/>
    </location>
</feature>
<dbReference type="PANTHER" id="PTHR23235">
    <property type="entry name" value="KRUEPPEL-LIKE TRANSCRIPTION FACTOR"/>
    <property type="match status" value="1"/>
</dbReference>
<reference evidence="8" key="2">
    <citation type="submission" date="2025-09" db="UniProtKB">
        <authorList>
            <consortium name="Ensembl"/>
        </authorList>
    </citation>
    <scope>IDENTIFICATION</scope>
</reference>
<proteinExistence type="predicted"/>
<feature type="domain" description="C2H2-type" evidence="7">
    <location>
        <begin position="345"/>
        <end position="372"/>
    </location>
</feature>
<dbReference type="AlphaFoldDB" id="A0A8C5BP55"/>
<protein>
    <submittedName>
        <fullName evidence="8">Zinc finger protein 271-like</fullName>
    </submittedName>
</protein>
<dbReference type="GO" id="GO:0008270">
    <property type="term" value="F:zinc ion binding"/>
    <property type="evidence" value="ECO:0007669"/>
    <property type="project" value="UniProtKB-KW"/>
</dbReference>
<dbReference type="InterPro" id="IPR036236">
    <property type="entry name" value="Znf_C2H2_sf"/>
</dbReference>
<feature type="domain" description="C2H2-type" evidence="7">
    <location>
        <begin position="373"/>
        <end position="400"/>
    </location>
</feature>
<dbReference type="PROSITE" id="PS00028">
    <property type="entry name" value="ZINC_FINGER_C2H2_1"/>
    <property type="match status" value="6"/>
</dbReference>
<evidence type="ECO:0000256" key="3">
    <source>
        <dbReference type="ARBA" id="ARBA00022771"/>
    </source>
</evidence>
<keyword evidence="1" id="KW-0479">Metal-binding</keyword>
<feature type="domain" description="C2H2-type" evidence="7">
    <location>
        <begin position="457"/>
        <end position="484"/>
    </location>
</feature>
<dbReference type="SMART" id="SM00355">
    <property type="entry name" value="ZnF_C2H2"/>
    <property type="match status" value="6"/>
</dbReference>
<evidence type="ECO:0000256" key="2">
    <source>
        <dbReference type="ARBA" id="ARBA00022737"/>
    </source>
</evidence>
<feature type="domain" description="C2H2-type" evidence="7">
    <location>
        <begin position="323"/>
        <end position="344"/>
    </location>
</feature>
<dbReference type="Pfam" id="PF00096">
    <property type="entry name" value="zf-C2H2"/>
    <property type="match status" value="6"/>
</dbReference>
<accession>A0A8C5BP55</accession>
<sequence length="512" mass="57267">MSINMSPYGPTLEEQLSSIMDVLAKAAVSEISQLFSEGSATLRSQITRSLKENQALRMRMKVMRSTLFSLRIQTRSNASCAASRFTLARANICKPQTKPQGDEHCDVFGDRSTQRGATSESLYAPGSSHMSSHSEELRILSVHGKGEGPLALDVHDTLFTASEREALNSLSADHSVVKSLERGEQLVHHEELTVQQQTPDTILIKDEEDIGGGMPAVEDCDDFGDCSTQHGATVDNLHAPGSSHMSSHNRELRILSVYGNGEGPLTGDDHDNHFTSFKPEALSSLPVVHSVGKSLERGEQLVHHEELTGHRGGGKDQPGVLPGNGFPDNTNMTIHMRTHTGEKPYGCDQCTKRFQMKGSLKIHLRTHSGEKPYSCEQCVKRFNQSSDLKVHMWTHSREKPYRCDQCVKRFSTSSLLKTHMRTHSGEKPYGCDQCMKRFTQSSLLKRHMRTHSGEKPYGCDQCMKRFTQSSHLKVHMRTHSGEKSYRCDQCVKRFSTSSHLKVHMRTHSREKP</sequence>
<feature type="region of interest" description="Disordered" evidence="6">
    <location>
        <begin position="98"/>
        <end position="130"/>
    </location>
</feature>
<keyword evidence="9" id="KW-1185">Reference proteome</keyword>
<organism evidence="8 9">
    <name type="scientific">Gadus morhua</name>
    <name type="common">Atlantic cod</name>
    <dbReference type="NCBI Taxonomy" id="8049"/>
    <lineage>
        <taxon>Eukaryota</taxon>
        <taxon>Metazoa</taxon>
        <taxon>Chordata</taxon>
        <taxon>Craniata</taxon>
        <taxon>Vertebrata</taxon>
        <taxon>Euteleostomi</taxon>
        <taxon>Actinopterygii</taxon>
        <taxon>Neopterygii</taxon>
        <taxon>Teleostei</taxon>
        <taxon>Neoteleostei</taxon>
        <taxon>Acanthomorphata</taxon>
        <taxon>Zeiogadaria</taxon>
        <taxon>Gadariae</taxon>
        <taxon>Gadiformes</taxon>
        <taxon>Gadoidei</taxon>
        <taxon>Gadidae</taxon>
        <taxon>Gadus</taxon>
    </lineage>
</organism>
<keyword evidence="3 5" id="KW-0863">Zinc-finger</keyword>
<gene>
    <name evidence="8" type="primary">LOC115547371</name>
</gene>
<feature type="compositionally biased region" description="Basic and acidic residues" evidence="6">
    <location>
        <begin position="100"/>
        <end position="113"/>
    </location>
</feature>
<dbReference type="InterPro" id="IPR013087">
    <property type="entry name" value="Znf_C2H2_type"/>
</dbReference>
<dbReference type="Ensembl" id="ENSGMOT00000068655.1">
    <property type="protein sequence ID" value="ENSGMOP00000050603.1"/>
    <property type="gene ID" value="ENSGMOG00000033631.1"/>
</dbReference>
<dbReference type="PROSITE" id="PS50157">
    <property type="entry name" value="ZINC_FINGER_C2H2_2"/>
    <property type="match status" value="7"/>
</dbReference>
<dbReference type="Proteomes" id="UP000694546">
    <property type="component" value="Chromosome 7"/>
</dbReference>
<evidence type="ECO:0000259" key="7">
    <source>
        <dbReference type="PROSITE" id="PS50157"/>
    </source>
</evidence>
<dbReference type="GeneTree" id="ENSGT01150000286971"/>
<dbReference type="Gene3D" id="3.30.160.60">
    <property type="entry name" value="Classic Zinc Finger"/>
    <property type="match status" value="7"/>
</dbReference>
<keyword evidence="4" id="KW-0862">Zinc</keyword>
<evidence type="ECO:0000256" key="1">
    <source>
        <dbReference type="ARBA" id="ARBA00022723"/>
    </source>
</evidence>
<feature type="domain" description="C2H2-type" evidence="7">
    <location>
        <begin position="485"/>
        <end position="512"/>
    </location>
</feature>
<evidence type="ECO:0000313" key="9">
    <source>
        <dbReference type="Proteomes" id="UP000694546"/>
    </source>
</evidence>
<feature type="domain" description="C2H2-type" evidence="7">
    <location>
        <begin position="401"/>
        <end position="428"/>
    </location>
</feature>